<comment type="catalytic activity">
    <reaction evidence="4 5">
        <text>an acyl phosphate + H2O = a carboxylate + phosphate + H(+)</text>
        <dbReference type="Rhea" id="RHEA:14965"/>
        <dbReference type="ChEBI" id="CHEBI:15377"/>
        <dbReference type="ChEBI" id="CHEBI:15378"/>
        <dbReference type="ChEBI" id="CHEBI:29067"/>
        <dbReference type="ChEBI" id="CHEBI:43474"/>
        <dbReference type="ChEBI" id="CHEBI:59918"/>
        <dbReference type="EC" id="3.6.1.7"/>
    </reaction>
</comment>
<feature type="active site" evidence="5">
    <location>
        <position position="41"/>
    </location>
</feature>
<evidence type="ECO:0000313" key="9">
    <source>
        <dbReference type="Proteomes" id="UP000657421"/>
    </source>
</evidence>
<dbReference type="SUPFAM" id="SSF54975">
    <property type="entry name" value="Acylphosphatase/BLUF domain-like"/>
    <property type="match status" value="1"/>
</dbReference>
<dbReference type="Proteomes" id="UP000657421">
    <property type="component" value="Unassembled WGS sequence"/>
</dbReference>
<evidence type="ECO:0000259" key="7">
    <source>
        <dbReference type="PROSITE" id="PS51160"/>
    </source>
</evidence>
<keyword evidence="5" id="KW-0378">Hydrolase</keyword>
<evidence type="ECO:0000256" key="3">
    <source>
        <dbReference type="ARBA" id="ARBA00015991"/>
    </source>
</evidence>
<dbReference type="EC" id="3.6.1.7" evidence="2 5"/>
<keyword evidence="9" id="KW-1185">Reference proteome</keyword>
<evidence type="ECO:0000313" key="8">
    <source>
        <dbReference type="EMBL" id="MBC8571814.1"/>
    </source>
</evidence>
<evidence type="ECO:0000256" key="6">
    <source>
        <dbReference type="RuleBase" id="RU004168"/>
    </source>
</evidence>
<evidence type="ECO:0000256" key="5">
    <source>
        <dbReference type="PROSITE-ProRule" id="PRU00520"/>
    </source>
</evidence>
<dbReference type="PANTHER" id="PTHR47268:SF4">
    <property type="entry name" value="ACYLPHOSPHATASE"/>
    <property type="match status" value="1"/>
</dbReference>
<feature type="domain" description="Acylphosphatase-like" evidence="7">
    <location>
        <begin position="8"/>
        <end position="94"/>
    </location>
</feature>
<dbReference type="PROSITE" id="PS51160">
    <property type="entry name" value="ACYLPHOSPHATASE_3"/>
    <property type="match status" value="1"/>
</dbReference>
<dbReference type="EMBL" id="JACRSZ010000001">
    <property type="protein sequence ID" value="MBC8571814.1"/>
    <property type="molecule type" value="Genomic_DNA"/>
</dbReference>
<dbReference type="InterPro" id="IPR036046">
    <property type="entry name" value="Acylphosphatase-like_dom_sf"/>
</dbReference>
<dbReference type="PRINTS" id="PR00112">
    <property type="entry name" value="ACYLPHPHTASE"/>
</dbReference>
<proteinExistence type="inferred from homology"/>
<gene>
    <name evidence="8" type="ORF">H8716_01740</name>
</gene>
<sequence length="94" mass="10423">MSADIIVRKRLIISGKVQGCGFRHRIRDMAEQVGVAGWVWNNQNGSVTAEMQGTEEQIKKTLKLVENSSDLIKIRKIDVADIPVEIGDSGFGIR</sequence>
<evidence type="ECO:0000256" key="2">
    <source>
        <dbReference type="ARBA" id="ARBA00012150"/>
    </source>
</evidence>
<dbReference type="Gene3D" id="3.30.70.100">
    <property type="match status" value="1"/>
</dbReference>
<dbReference type="RefSeq" id="WP_249306752.1">
    <property type="nucleotide sequence ID" value="NZ_JACRSZ010000001.1"/>
</dbReference>
<evidence type="ECO:0000256" key="4">
    <source>
        <dbReference type="ARBA" id="ARBA00047645"/>
    </source>
</evidence>
<accession>A0ABR7N636</accession>
<dbReference type="InterPro" id="IPR020456">
    <property type="entry name" value="Acylphosphatase"/>
</dbReference>
<dbReference type="InterPro" id="IPR001792">
    <property type="entry name" value="Acylphosphatase-like_dom"/>
</dbReference>
<comment type="similarity">
    <text evidence="1 6">Belongs to the acylphosphatase family.</text>
</comment>
<name>A0ABR7N636_9FIRM</name>
<feature type="active site" evidence="5">
    <location>
        <position position="23"/>
    </location>
</feature>
<protein>
    <recommendedName>
        <fullName evidence="3 5">acylphosphatase</fullName>
        <ecNumber evidence="2 5">3.6.1.7</ecNumber>
    </recommendedName>
</protein>
<reference evidence="8 9" key="1">
    <citation type="submission" date="2020-08" db="EMBL/GenBank/DDBJ databases">
        <title>Genome public.</title>
        <authorList>
            <person name="Liu C."/>
            <person name="Sun Q."/>
        </authorList>
    </citation>
    <scope>NUCLEOTIDE SEQUENCE [LARGE SCALE GENOMIC DNA]</scope>
    <source>
        <strain evidence="8 9">NSJ-46</strain>
    </source>
</reference>
<comment type="caution">
    <text evidence="8">The sequence shown here is derived from an EMBL/GenBank/DDBJ whole genome shotgun (WGS) entry which is preliminary data.</text>
</comment>
<organism evidence="8 9">
    <name type="scientific">Jingyaoa shaoxingensis</name>
    <dbReference type="NCBI Taxonomy" id="2763671"/>
    <lineage>
        <taxon>Bacteria</taxon>
        <taxon>Bacillati</taxon>
        <taxon>Bacillota</taxon>
        <taxon>Clostridia</taxon>
        <taxon>Lachnospirales</taxon>
        <taxon>Lachnospiraceae</taxon>
        <taxon>Jingyaoa</taxon>
    </lineage>
</organism>
<dbReference type="PANTHER" id="PTHR47268">
    <property type="entry name" value="ACYLPHOSPHATASE"/>
    <property type="match status" value="1"/>
</dbReference>
<dbReference type="Pfam" id="PF00708">
    <property type="entry name" value="Acylphosphatase"/>
    <property type="match status" value="1"/>
</dbReference>
<evidence type="ECO:0000256" key="1">
    <source>
        <dbReference type="ARBA" id="ARBA00005614"/>
    </source>
</evidence>